<dbReference type="Pfam" id="PF01535">
    <property type="entry name" value="PPR"/>
    <property type="match status" value="1"/>
</dbReference>
<sequence length="299" mass="32631">MRAAAAEAAESSLDPARLHAVLIKKASGDRAAHHRVLSLYPASSSVRLLLRHLPSPDPRLLDRRPLLPLPLPLPAVLRLPPPPPHPPQLPSSPPLRWRRLRRSQIPLRLPLPPPRTPTPLPRPQARHRPPPLLRLRPRLPLRQIPPPLPRAQGVRRYSPPGPRLLRRRHRRPRAEQPPRPALALFASMRARGVRSTMYAVSAALRAAADLAALDLSRCAHAHALVVGLDADLFVATALLDAYGKAGLVADARRVLDALLGAANLVTWNAMLAAHAQQGTWTPPSACSAKCANATSRQTI</sequence>
<protein>
    <recommendedName>
        <fullName evidence="5">Pentatricopeptide repeat-containing protein</fullName>
    </recommendedName>
</protein>
<dbReference type="InterPro" id="IPR046960">
    <property type="entry name" value="PPR_At4g14850-like_plant"/>
</dbReference>
<dbReference type="InterPro" id="IPR011990">
    <property type="entry name" value="TPR-like_helical_dom_sf"/>
</dbReference>
<keyword evidence="1" id="KW-0677">Repeat</keyword>
<feature type="compositionally biased region" description="Basic residues" evidence="3">
    <location>
        <begin position="124"/>
        <end position="139"/>
    </location>
</feature>
<feature type="compositionally biased region" description="Pro residues" evidence="3">
    <location>
        <begin position="109"/>
        <end position="122"/>
    </location>
</feature>
<dbReference type="GO" id="GO:0003723">
    <property type="term" value="F:RNA binding"/>
    <property type="evidence" value="ECO:0007669"/>
    <property type="project" value="InterPro"/>
</dbReference>
<dbReference type="GO" id="GO:0009451">
    <property type="term" value="P:RNA modification"/>
    <property type="evidence" value="ECO:0007669"/>
    <property type="project" value="InterPro"/>
</dbReference>
<evidence type="ECO:0000256" key="1">
    <source>
        <dbReference type="ARBA" id="ARBA00022737"/>
    </source>
</evidence>
<dbReference type="PANTHER" id="PTHR47926:SF464">
    <property type="entry name" value="DYW DOMAIN-CONTAINING PROTEIN"/>
    <property type="match status" value="1"/>
</dbReference>
<evidence type="ECO:0000256" key="2">
    <source>
        <dbReference type="ARBA" id="ARBA00022946"/>
    </source>
</evidence>
<evidence type="ECO:0000313" key="4">
    <source>
        <dbReference type="EMBL" id="CAD1836078.1"/>
    </source>
</evidence>
<gene>
    <name evidence="4" type="ORF">CB5_LOCUS19289</name>
</gene>
<reference evidence="4" key="1">
    <citation type="submission" date="2020-07" db="EMBL/GenBank/DDBJ databases">
        <authorList>
            <person name="Lin J."/>
        </authorList>
    </citation>
    <scope>NUCLEOTIDE SEQUENCE</scope>
</reference>
<organism evidence="4">
    <name type="scientific">Ananas comosus var. bracteatus</name>
    <name type="common">red pineapple</name>
    <dbReference type="NCBI Taxonomy" id="296719"/>
    <lineage>
        <taxon>Eukaryota</taxon>
        <taxon>Viridiplantae</taxon>
        <taxon>Streptophyta</taxon>
        <taxon>Embryophyta</taxon>
        <taxon>Tracheophyta</taxon>
        <taxon>Spermatophyta</taxon>
        <taxon>Magnoliopsida</taxon>
        <taxon>Liliopsida</taxon>
        <taxon>Poales</taxon>
        <taxon>Bromeliaceae</taxon>
        <taxon>Bromelioideae</taxon>
        <taxon>Ananas</taxon>
    </lineage>
</organism>
<feature type="region of interest" description="Disordered" evidence="3">
    <location>
        <begin position="106"/>
        <end position="177"/>
    </location>
</feature>
<name>A0A6V7PZF8_ANACO</name>
<dbReference type="EMBL" id="LR862153">
    <property type="protein sequence ID" value="CAD1836078.1"/>
    <property type="molecule type" value="Genomic_DNA"/>
</dbReference>
<evidence type="ECO:0000256" key="3">
    <source>
        <dbReference type="SAM" id="MobiDB-lite"/>
    </source>
</evidence>
<dbReference type="Gene3D" id="1.25.40.10">
    <property type="entry name" value="Tetratricopeptide repeat domain"/>
    <property type="match status" value="1"/>
</dbReference>
<accession>A0A6V7PZF8</accession>
<dbReference type="AlphaFoldDB" id="A0A6V7PZF8"/>
<dbReference type="PANTHER" id="PTHR47926">
    <property type="entry name" value="PENTATRICOPEPTIDE REPEAT-CONTAINING PROTEIN"/>
    <property type="match status" value="1"/>
</dbReference>
<dbReference type="InterPro" id="IPR002885">
    <property type="entry name" value="PPR_rpt"/>
</dbReference>
<evidence type="ECO:0008006" key="5">
    <source>
        <dbReference type="Google" id="ProtNLM"/>
    </source>
</evidence>
<keyword evidence="2" id="KW-0809">Transit peptide</keyword>
<proteinExistence type="predicted"/>